<dbReference type="AlphaFoldDB" id="S5TUE9"/>
<reference evidence="2" key="1">
    <citation type="journal article" date="2013" name="Proc. Natl. Acad. Sci. U.S.A.">
        <title>Mapping gene clusters within arrayed metagenomic libraries to expand the structural diversity of biomedically relevant natural products.</title>
        <authorList>
            <person name="Owen J.G."/>
            <person name="Reddy B.V."/>
            <person name="Ternei M.A."/>
            <person name="Charlop-Powers Z."/>
            <person name="Calle P.Y."/>
            <person name="Kim J.H."/>
            <person name="Brady S.F."/>
        </authorList>
    </citation>
    <scope>NUCLEOTIDE SEQUENCE</scope>
</reference>
<proteinExistence type="predicted"/>
<feature type="compositionally biased region" description="Polar residues" evidence="1">
    <location>
        <begin position="1"/>
        <end position="10"/>
    </location>
</feature>
<feature type="compositionally biased region" description="Basic and acidic residues" evidence="1">
    <location>
        <begin position="13"/>
        <end position="23"/>
    </location>
</feature>
<organism evidence="2">
    <name type="scientific">uncultured bacterium esnapd10</name>
    <dbReference type="NCBI Taxonomy" id="1366590"/>
    <lineage>
        <taxon>Bacteria</taxon>
        <taxon>environmental samples</taxon>
    </lineage>
</organism>
<accession>S5TUE9</accession>
<name>S5TUE9_9BACT</name>
<sequence length="217" mass="22912">MLISSGSGVSMRSEAEGTDRRGGDGVPTGVVCNDQVLVGDHQGRAGEEAPAAPARALGAPPPLVGFIQGEQISPGDREPGQLGVSQGCERRCVAVGDEHLQVVQTLVDAAAQGAGQDLSIGFSLSDQGRFSRGGRPELRMEVKRHERANSNAAVLDVTCCLVKRSAWPGVRCTQRADHQLACWWQVCGQCVERVDQKGGGTFRCDDDGDDVPQRAHG</sequence>
<dbReference type="EMBL" id="KF264549">
    <property type="protein sequence ID" value="AGS49581.1"/>
    <property type="molecule type" value="Genomic_DNA"/>
</dbReference>
<evidence type="ECO:0000313" key="2">
    <source>
        <dbReference type="EMBL" id="AGS49581.1"/>
    </source>
</evidence>
<evidence type="ECO:0000256" key="1">
    <source>
        <dbReference type="SAM" id="MobiDB-lite"/>
    </source>
</evidence>
<feature type="region of interest" description="Disordered" evidence="1">
    <location>
        <begin position="1"/>
        <end position="27"/>
    </location>
</feature>
<protein>
    <submittedName>
        <fullName evidence="2">Uncharacterized protein</fullName>
    </submittedName>
</protein>